<comment type="caution">
    <text evidence="1">The sequence shown here is derived from an EMBL/GenBank/DDBJ whole genome shotgun (WGS) entry which is preliminary data.</text>
</comment>
<organism evidence="1 2">
    <name type="scientific">Staphylococcus capitis</name>
    <dbReference type="NCBI Taxonomy" id="29388"/>
    <lineage>
        <taxon>Bacteria</taxon>
        <taxon>Bacillati</taxon>
        <taxon>Bacillota</taxon>
        <taxon>Bacilli</taxon>
        <taxon>Bacillales</taxon>
        <taxon>Staphylococcaceae</taxon>
        <taxon>Staphylococcus</taxon>
    </lineage>
</organism>
<proteinExistence type="predicted"/>
<accession>A0ABX1SSJ5</accession>
<evidence type="ECO:0008006" key="3">
    <source>
        <dbReference type="Google" id="ProtNLM"/>
    </source>
</evidence>
<protein>
    <recommendedName>
        <fullName evidence="3">Phage protein</fullName>
    </recommendedName>
</protein>
<sequence length="137" mass="16464">MKYIVREDCLNNINAEKDIWLIDEENMRLVFISKYNIKEMKNIKQKRNGMIKKLANHNYDYSTGYMRDYLIMEHCMKGITQLPNNKFWIDSIKNGITRYPFKQYIFSEEPIEQLAKTLQKEIKKQEGNTEKLSISIE</sequence>
<dbReference type="RefSeq" id="WP_168992997.1">
    <property type="nucleotide sequence ID" value="NZ_JABBMI010000064.1"/>
</dbReference>
<gene>
    <name evidence="1" type="ORF">HHM24_07900</name>
</gene>
<dbReference type="EMBL" id="JABBMI010000064">
    <property type="protein sequence ID" value="NMK54642.1"/>
    <property type="molecule type" value="Genomic_DNA"/>
</dbReference>
<reference evidence="1 2" key="1">
    <citation type="submission" date="2020-04" db="EMBL/GenBank/DDBJ databases">
        <title>The Epidemiology and Molecular Characteristics of Linezolid-Resistant Staphylococcus capitis in Huashan Hospital, Shanghai.</title>
        <authorList>
            <person name="Ding L."/>
            <person name="Li P."/>
            <person name="Yang Y."/>
            <person name="Lin D."/>
            <person name="Xu X."/>
        </authorList>
    </citation>
    <scope>NUCLEOTIDE SEQUENCE [LARGE SCALE GENOMIC DNA]</scope>
    <source>
        <strain evidence="1 2">17-84</strain>
    </source>
</reference>
<keyword evidence="2" id="KW-1185">Reference proteome</keyword>
<evidence type="ECO:0000313" key="1">
    <source>
        <dbReference type="EMBL" id="NMK54642.1"/>
    </source>
</evidence>
<dbReference type="Proteomes" id="UP000538955">
    <property type="component" value="Unassembled WGS sequence"/>
</dbReference>
<name>A0ABX1SSJ5_STACP</name>
<evidence type="ECO:0000313" key="2">
    <source>
        <dbReference type="Proteomes" id="UP000538955"/>
    </source>
</evidence>